<evidence type="ECO:0000259" key="4">
    <source>
        <dbReference type="PROSITE" id="PS50956"/>
    </source>
</evidence>
<evidence type="ECO:0000313" key="5">
    <source>
        <dbReference type="EMBL" id="CDG33204.1"/>
    </source>
</evidence>
<keyword evidence="1" id="KW-0805">Transcription regulation</keyword>
<dbReference type="RefSeq" id="WP_227431405.1">
    <property type="nucleotide sequence ID" value="NZ_LMYH01000016.1"/>
</dbReference>
<name>A0A7U7G4W8_9PROT</name>
<dbReference type="SMART" id="SM00344">
    <property type="entry name" value="HTH_ASNC"/>
    <property type="match status" value="1"/>
</dbReference>
<proteinExistence type="predicted"/>
<dbReference type="InterPro" id="IPR000485">
    <property type="entry name" value="AsnC-type_HTH_dom"/>
</dbReference>
<dbReference type="PANTHER" id="PTHR30154">
    <property type="entry name" value="LEUCINE-RESPONSIVE REGULATORY PROTEIN"/>
    <property type="match status" value="1"/>
</dbReference>
<keyword evidence="2" id="KW-0238">DNA-binding</keyword>
<comment type="caution">
    <text evidence="5">The sequence shown here is derived from an EMBL/GenBank/DDBJ whole genome shotgun (WGS) entry which is preliminary data.</text>
</comment>
<keyword evidence="3" id="KW-0804">Transcription</keyword>
<sequence length="158" mass="17373">MKAHIMDHLDWKLLSALHRNGRLTNRELGEAIGLSPSQCSRRRLLLEKAGVIRGYSVTLDQQAMGLGVMAFVQVIMKGHAAGAFERFQALINSTSMIQEAHAVSGDADYILKVVTKDLPSLSTFVTDQLLAHDTIGHVKSYIALRPLKTDSPLPPFQP</sequence>
<gene>
    <name evidence="5" type="ORF">SACS_0466</name>
</gene>
<reference evidence="5 6" key="1">
    <citation type="journal article" date="2014" name="Genome Biol. Evol.">
        <title>Acetic acid bacteria genomes reveal functional traits for adaptation to life in insect guts.</title>
        <authorList>
            <person name="Chouaia B."/>
            <person name="Gaiarsa S."/>
            <person name="Crotti E."/>
            <person name="Comandatore F."/>
            <person name="Degli Esposti M."/>
            <person name="Ricci I."/>
            <person name="Alma A."/>
            <person name="Favia G."/>
            <person name="Bandi C."/>
            <person name="Daffonchio D."/>
        </authorList>
    </citation>
    <scope>NUCLEOTIDE SEQUENCE [LARGE SCALE GENOMIC DNA]</scope>
    <source>
        <strain evidence="6">AM169</strain>
    </source>
</reference>
<reference evidence="5 6" key="2">
    <citation type="journal article" date="2014" name="PLoS ONE">
        <title>Evolution of mitochondria reconstructed from the energy metabolism of living bacteria.</title>
        <authorList>
            <person name="Degli Esposti M."/>
            <person name="Chouaia B."/>
            <person name="Comandatore F."/>
            <person name="Crotti E."/>
            <person name="Sassera D."/>
            <person name="Lievens P.M."/>
            <person name="Daffonchio D."/>
            <person name="Bandi C."/>
        </authorList>
    </citation>
    <scope>NUCLEOTIDE SEQUENCE [LARGE SCALE GENOMIC DNA]</scope>
    <source>
        <strain evidence="6">AM169</strain>
    </source>
</reference>
<dbReference type="InterPro" id="IPR019888">
    <property type="entry name" value="Tscrpt_reg_AsnC-like"/>
</dbReference>
<dbReference type="PANTHER" id="PTHR30154:SF46">
    <property type="entry name" value="TRANSCRIPTIONAL REGULATORY PROTEIN"/>
    <property type="match status" value="1"/>
</dbReference>
<evidence type="ECO:0000256" key="1">
    <source>
        <dbReference type="ARBA" id="ARBA00023015"/>
    </source>
</evidence>
<dbReference type="GO" id="GO:0043200">
    <property type="term" value="P:response to amino acid"/>
    <property type="evidence" value="ECO:0007669"/>
    <property type="project" value="TreeGrafter"/>
</dbReference>
<accession>A0A7U7G4W8</accession>
<dbReference type="InterPro" id="IPR036388">
    <property type="entry name" value="WH-like_DNA-bd_sf"/>
</dbReference>
<feature type="domain" description="HTH asnC-type" evidence="4">
    <location>
        <begin position="6"/>
        <end position="67"/>
    </location>
</feature>
<dbReference type="EMBL" id="CBLY010000003">
    <property type="protein sequence ID" value="CDG33204.1"/>
    <property type="molecule type" value="Genomic_DNA"/>
</dbReference>
<dbReference type="GO" id="GO:0005829">
    <property type="term" value="C:cytosol"/>
    <property type="evidence" value="ECO:0007669"/>
    <property type="project" value="TreeGrafter"/>
</dbReference>
<dbReference type="PROSITE" id="PS50956">
    <property type="entry name" value="HTH_ASNC_2"/>
    <property type="match status" value="1"/>
</dbReference>
<dbReference type="AlphaFoldDB" id="A0A7U7G4W8"/>
<organism evidence="5 6">
    <name type="scientific">Parasaccharibacter apium</name>
    <dbReference type="NCBI Taxonomy" id="1510841"/>
    <lineage>
        <taxon>Bacteria</taxon>
        <taxon>Pseudomonadati</taxon>
        <taxon>Pseudomonadota</taxon>
        <taxon>Alphaproteobacteria</taxon>
        <taxon>Acetobacterales</taxon>
        <taxon>Acetobacteraceae</taxon>
        <taxon>Parasaccharibacter</taxon>
    </lineage>
</organism>
<dbReference type="GO" id="GO:0043565">
    <property type="term" value="F:sequence-specific DNA binding"/>
    <property type="evidence" value="ECO:0007669"/>
    <property type="project" value="InterPro"/>
</dbReference>
<dbReference type="Pfam" id="PF13412">
    <property type="entry name" value="HTH_24"/>
    <property type="match status" value="1"/>
</dbReference>
<dbReference type="SUPFAM" id="SSF46785">
    <property type="entry name" value="Winged helix' DNA-binding domain"/>
    <property type="match status" value="1"/>
</dbReference>
<dbReference type="PRINTS" id="PR00033">
    <property type="entry name" value="HTHASNC"/>
</dbReference>
<dbReference type="InterPro" id="IPR019887">
    <property type="entry name" value="Tscrpt_reg_AsnC/Lrp_C"/>
</dbReference>
<dbReference type="SUPFAM" id="SSF54909">
    <property type="entry name" value="Dimeric alpha+beta barrel"/>
    <property type="match status" value="1"/>
</dbReference>
<protein>
    <submittedName>
        <fullName evidence="5">Transcriptional regulator, AsnC family</fullName>
    </submittedName>
</protein>
<dbReference type="InterPro" id="IPR011008">
    <property type="entry name" value="Dimeric_a/b-barrel"/>
</dbReference>
<dbReference type="Proteomes" id="UP000027590">
    <property type="component" value="Unassembled WGS sequence"/>
</dbReference>
<dbReference type="InterPro" id="IPR036390">
    <property type="entry name" value="WH_DNA-bd_sf"/>
</dbReference>
<dbReference type="Gene3D" id="3.30.70.920">
    <property type="match status" value="1"/>
</dbReference>
<evidence type="ECO:0000313" key="6">
    <source>
        <dbReference type="Proteomes" id="UP000027590"/>
    </source>
</evidence>
<evidence type="ECO:0000256" key="2">
    <source>
        <dbReference type="ARBA" id="ARBA00023125"/>
    </source>
</evidence>
<evidence type="ECO:0000256" key="3">
    <source>
        <dbReference type="ARBA" id="ARBA00023163"/>
    </source>
</evidence>
<dbReference type="Gene3D" id="1.10.10.10">
    <property type="entry name" value="Winged helix-like DNA-binding domain superfamily/Winged helix DNA-binding domain"/>
    <property type="match status" value="1"/>
</dbReference>
<dbReference type="Pfam" id="PF01037">
    <property type="entry name" value="AsnC_trans_reg"/>
    <property type="match status" value="1"/>
</dbReference>